<dbReference type="Proteomes" id="UP000031647">
    <property type="component" value="Chromosome"/>
</dbReference>
<dbReference type="PATRIC" id="fig|754093.4.peg.5732"/>
<dbReference type="KEGG" id="sdz:Asd1617_05865"/>
<accession>A0A0A7A373</accession>
<organism evidence="1 2">
    <name type="scientific">Shigella dysenteriae 1617</name>
    <dbReference type="NCBI Taxonomy" id="754093"/>
    <lineage>
        <taxon>Bacteria</taxon>
        <taxon>Pseudomonadati</taxon>
        <taxon>Pseudomonadota</taxon>
        <taxon>Gammaproteobacteria</taxon>
        <taxon>Enterobacterales</taxon>
        <taxon>Enterobacteriaceae</taxon>
        <taxon>Shigella</taxon>
    </lineage>
</organism>
<gene>
    <name evidence="1" type="ORF">Asd1617_05865</name>
</gene>
<protein>
    <submittedName>
        <fullName evidence="1">Uncharacterized protein</fullName>
    </submittedName>
</protein>
<evidence type="ECO:0000313" key="2">
    <source>
        <dbReference type="Proteomes" id="UP000031647"/>
    </source>
</evidence>
<name>A0A0A7A373_SHIDY</name>
<reference evidence="1 2" key="1">
    <citation type="submission" date="2013-09" db="EMBL/GenBank/DDBJ databases">
        <title>Comparative genomics of Sd1617 to representative strains in evaluating its pathogenesis.</title>
        <authorList>
            <person name="Aksomboon Vongsawan A."/>
            <person name="Kapatral V."/>
            <person name="Vaisvil B."/>
            <person name="Serichantalergs O."/>
            <person name="Hale T.L."/>
            <person name="Mason C.J."/>
        </authorList>
    </citation>
    <scope>NUCLEOTIDE SEQUENCE [LARGE SCALE GENOMIC DNA]</scope>
    <source>
        <strain evidence="1 2">1617</strain>
    </source>
</reference>
<proteinExistence type="predicted"/>
<dbReference type="HOGENOM" id="CLU_3276623_0_0_6"/>
<dbReference type="EMBL" id="CP006736">
    <property type="protein sequence ID" value="AHA68692.1"/>
    <property type="molecule type" value="Genomic_DNA"/>
</dbReference>
<dbReference type="AlphaFoldDB" id="A0A0A7A373"/>
<sequence length="41" mass="4511">MVVSAIASTPHYLIETNAYLKLISLINNHQNGLNDLLISIC</sequence>
<evidence type="ECO:0000313" key="1">
    <source>
        <dbReference type="EMBL" id="AHA68692.1"/>
    </source>
</evidence>